<dbReference type="CDD" id="cd03257">
    <property type="entry name" value="ABC_NikE_OppD_transporters"/>
    <property type="match status" value="1"/>
</dbReference>
<evidence type="ECO:0000256" key="6">
    <source>
        <dbReference type="ARBA" id="ARBA00022741"/>
    </source>
</evidence>
<keyword evidence="9" id="KW-0472">Membrane</keyword>
<dbReference type="PANTHER" id="PTHR43297">
    <property type="entry name" value="OLIGOPEPTIDE TRANSPORT ATP-BINDING PROTEIN APPD"/>
    <property type="match status" value="1"/>
</dbReference>
<dbReference type="InterPro" id="IPR003593">
    <property type="entry name" value="AAA+_ATPase"/>
</dbReference>
<dbReference type="HOGENOM" id="CLU_000604_1_23_6"/>
<dbReference type="InterPro" id="IPR050388">
    <property type="entry name" value="ABC_Ni/Peptide_Import"/>
</dbReference>
<dbReference type="Pfam" id="PF00005">
    <property type="entry name" value="ABC_tran"/>
    <property type="match status" value="1"/>
</dbReference>
<keyword evidence="5" id="KW-0997">Cell inner membrane</keyword>
<keyword evidence="8" id="KW-1278">Translocase</keyword>
<dbReference type="KEGG" id="spe:Spro_2739"/>
<evidence type="ECO:0000256" key="7">
    <source>
        <dbReference type="ARBA" id="ARBA00022840"/>
    </source>
</evidence>
<keyword evidence="6" id="KW-0547">Nucleotide-binding</keyword>
<dbReference type="AlphaFoldDB" id="A8GFF0"/>
<name>A8GFF0_SERP5</name>
<dbReference type="GO" id="GO:0005524">
    <property type="term" value="F:ATP binding"/>
    <property type="evidence" value="ECO:0007669"/>
    <property type="project" value="UniProtKB-KW"/>
</dbReference>
<gene>
    <name evidence="11" type="ordered locus">Spro_2739</name>
</gene>
<dbReference type="InterPro" id="IPR027417">
    <property type="entry name" value="P-loop_NTPase"/>
</dbReference>
<evidence type="ECO:0000256" key="9">
    <source>
        <dbReference type="ARBA" id="ARBA00023136"/>
    </source>
</evidence>
<evidence type="ECO:0000256" key="5">
    <source>
        <dbReference type="ARBA" id="ARBA00022519"/>
    </source>
</evidence>
<evidence type="ECO:0000313" key="11">
    <source>
        <dbReference type="EMBL" id="ABV41840.1"/>
    </source>
</evidence>
<evidence type="ECO:0000256" key="8">
    <source>
        <dbReference type="ARBA" id="ARBA00022967"/>
    </source>
</evidence>
<evidence type="ECO:0000256" key="4">
    <source>
        <dbReference type="ARBA" id="ARBA00022475"/>
    </source>
</evidence>
<evidence type="ECO:0000256" key="1">
    <source>
        <dbReference type="ARBA" id="ARBA00004417"/>
    </source>
</evidence>
<dbReference type="InterPro" id="IPR003439">
    <property type="entry name" value="ABC_transporter-like_ATP-bd"/>
</dbReference>
<dbReference type="Gene3D" id="3.40.50.300">
    <property type="entry name" value="P-loop containing nucleotide triphosphate hydrolases"/>
    <property type="match status" value="1"/>
</dbReference>
<keyword evidence="4" id="KW-1003">Cell membrane</keyword>
<proteinExistence type="inferred from homology"/>
<evidence type="ECO:0000259" key="10">
    <source>
        <dbReference type="PROSITE" id="PS50893"/>
    </source>
</evidence>
<dbReference type="PANTHER" id="PTHR43297:SF14">
    <property type="entry name" value="ATPASE AAA-TYPE CORE DOMAIN-CONTAINING PROTEIN"/>
    <property type="match status" value="1"/>
</dbReference>
<organism evidence="11">
    <name type="scientific">Serratia proteamaculans (strain 568)</name>
    <dbReference type="NCBI Taxonomy" id="399741"/>
    <lineage>
        <taxon>Bacteria</taxon>
        <taxon>Pseudomonadati</taxon>
        <taxon>Pseudomonadota</taxon>
        <taxon>Gammaproteobacteria</taxon>
        <taxon>Enterobacterales</taxon>
        <taxon>Yersiniaceae</taxon>
        <taxon>Serratia</taxon>
    </lineage>
</organism>
<comment type="similarity">
    <text evidence="2">Belongs to the ABC transporter superfamily.</text>
</comment>
<dbReference type="GO" id="GO:0016887">
    <property type="term" value="F:ATP hydrolysis activity"/>
    <property type="evidence" value="ECO:0007669"/>
    <property type="project" value="InterPro"/>
</dbReference>
<feature type="domain" description="ABC transporter" evidence="10">
    <location>
        <begin position="26"/>
        <end position="268"/>
    </location>
</feature>
<evidence type="ECO:0000256" key="3">
    <source>
        <dbReference type="ARBA" id="ARBA00022448"/>
    </source>
</evidence>
<comment type="subcellular location">
    <subcellularLocation>
        <location evidence="1">Cell inner membrane</location>
        <topology evidence="1">Peripheral membrane protein</topology>
    </subcellularLocation>
</comment>
<dbReference type="PROSITE" id="PS50893">
    <property type="entry name" value="ABC_TRANSPORTER_2"/>
    <property type="match status" value="1"/>
</dbReference>
<dbReference type="eggNOG" id="COG0444">
    <property type="taxonomic scope" value="Bacteria"/>
</dbReference>
<evidence type="ECO:0000256" key="2">
    <source>
        <dbReference type="ARBA" id="ARBA00005417"/>
    </source>
</evidence>
<accession>A8GFF0</accession>
<dbReference type="STRING" id="399741.Spro_2739"/>
<keyword evidence="7" id="KW-0067">ATP-binding</keyword>
<dbReference type="SMART" id="SM00382">
    <property type="entry name" value="AAA"/>
    <property type="match status" value="1"/>
</dbReference>
<dbReference type="SUPFAM" id="SSF52540">
    <property type="entry name" value="P-loop containing nucleoside triphosphate hydrolases"/>
    <property type="match status" value="1"/>
</dbReference>
<protein>
    <submittedName>
        <fullName evidence="11">ABC transporter-related protein</fullName>
    </submittedName>
</protein>
<sequence length="286" mass="31066">MRMLCYHITKITRKRSAMDNQPSPLLTVEHLTLSLDGDVKIHDLNFTLYAGERLCLLGASGSGKSLTAAAILGTLPTGATVNGSIRLQGQELAGRHLQQRKRPALAAIFQDPFTSLNPLTRVGQQLILALQGQNNMKKQRAQRCAIELLAVLGLPPEIIMSRYPGQLSGGQCQRVCAALALVGEKSLLIADEPTTALDMVSQHQLIEILKAYTERPHAPALLFITHDLTVAANLCQRAIVMVDGKIVAQGSFAQLLHHPAHPYTRQLVATAQRPTFKRTSPLSLVG</sequence>
<dbReference type="GO" id="GO:0005886">
    <property type="term" value="C:plasma membrane"/>
    <property type="evidence" value="ECO:0007669"/>
    <property type="project" value="UniProtKB-SubCell"/>
</dbReference>
<keyword evidence="3" id="KW-0813">Transport</keyword>
<reference evidence="11" key="1">
    <citation type="submission" date="2007-09" db="EMBL/GenBank/DDBJ databases">
        <title>Complete sequence of chromosome of Serratia proteamaculans 568.</title>
        <authorList>
            <consortium name="US DOE Joint Genome Institute"/>
            <person name="Copeland A."/>
            <person name="Lucas S."/>
            <person name="Lapidus A."/>
            <person name="Barry K."/>
            <person name="Glavina del Rio T."/>
            <person name="Dalin E."/>
            <person name="Tice H."/>
            <person name="Pitluck S."/>
            <person name="Chain P."/>
            <person name="Malfatti S."/>
            <person name="Shin M."/>
            <person name="Vergez L."/>
            <person name="Schmutz J."/>
            <person name="Larimer F."/>
            <person name="Land M."/>
            <person name="Hauser L."/>
            <person name="Kyrpides N."/>
            <person name="Kim E."/>
            <person name="Taghavi S."/>
            <person name="Newman L."/>
            <person name="Vangronsveld J."/>
            <person name="van der Lelie D."/>
            <person name="Richardson P."/>
        </authorList>
    </citation>
    <scope>NUCLEOTIDE SEQUENCE [LARGE SCALE GENOMIC DNA]</scope>
    <source>
        <strain evidence="11">568</strain>
    </source>
</reference>
<dbReference type="EMBL" id="CP000826">
    <property type="protein sequence ID" value="ABV41840.1"/>
    <property type="molecule type" value="Genomic_DNA"/>
</dbReference>